<evidence type="ECO:0000256" key="21">
    <source>
        <dbReference type="ARBA" id="ARBA00048679"/>
    </source>
</evidence>
<keyword evidence="9" id="KW-0227">DNA damage</keyword>
<dbReference type="EMBL" id="JBBBZM010000123">
    <property type="protein sequence ID" value="KAL0633488.1"/>
    <property type="molecule type" value="Genomic_DNA"/>
</dbReference>
<keyword evidence="27" id="KW-1185">Reference proteome</keyword>
<dbReference type="SUPFAM" id="SSF56112">
    <property type="entry name" value="Protein kinase-like (PK-like)"/>
    <property type="match status" value="1"/>
</dbReference>
<evidence type="ECO:0000256" key="13">
    <source>
        <dbReference type="ARBA" id="ARBA00023204"/>
    </source>
</evidence>
<evidence type="ECO:0000256" key="18">
    <source>
        <dbReference type="ARBA" id="ARBA00030459"/>
    </source>
</evidence>
<dbReference type="InterPro" id="IPR058681">
    <property type="entry name" value="HEAT_MEC1_N"/>
</dbReference>
<keyword evidence="12" id="KW-0156">Chromatin regulator</keyword>
<dbReference type="InterPro" id="IPR056802">
    <property type="entry name" value="ATR-like_M-HEAT"/>
</dbReference>
<feature type="domain" description="FAT" evidence="24">
    <location>
        <begin position="1477"/>
        <end position="2052"/>
    </location>
</feature>
<gene>
    <name evidence="26" type="primary">MEC1</name>
    <name evidence="26" type="ORF">Q9L58_007595</name>
</gene>
<dbReference type="InterPro" id="IPR003152">
    <property type="entry name" value="FATC_dom"/>
</dbReference>
<keyword evidence="22" id="KW-0812">Transmembrane</keyword>
<name>A0ABR3GCD6_9PEZI</name>
<evidence type="ECO:0000256" key="4">
    <source>
        <dbReference type="ARBA" id="ARBA00012513"/>
    </source>
</evidence>
<dbReference type="PANTHER" id="PTHR11139:SF125">
    <property type="entry name" value="SERINE_THREONINE-PROTEIN KINASE MEC1"/>
    <property type="match status" value="1"/>
</dbReference>
<dbReference type="PROSITE" id="PS00916">
    <property type="entry name" value="PI3_4_KINASE_2"/>
    <property type="match status" value="1"/>
</dbReference>
<evidence type="ECO:0000256" key="5">
    <source>
        <dbReference type="ARBA" id="ARBA00021345"/>
    </source>
</evidence>
<dbReference type="InterPro" id="IPR018936">
    <property type="entry name" value="PI3/4_kinase_CS"/>
</dbReference>
<evidence type="ECO:0000256" key="16">
    <source>
        <dbReference type="ARBA" id="ARBA00025079"/>
    </source>
</evidence>
<evidence type="ECO:0000256" key="19">
    <source>
        <dbReference type="ARBA" id="ARBA00033001"/>
    </source>
</evidence>
<dbReference type="InterPro" id="IPR057564">
    <property type="entry name" value="HEAT_ATR"/>
</dbReference>
<keyword evidence="13" id="KW-0234">DNA repair</keyword>
<dbReference type="InterPro" id="IPR011989">
    <property type="entry name" value="ARM-like"/>
</dbReference>
<comment type="function">
    <text evidence="16">Serine/threonine protein kinase which activates checkpoint signaling upon genotoxic stresses such as ionizing radiation (IR), ultraviolet light (UV), or DNA replication stalling, thereby acting as a DNA damage sensor. Recognizes the substrate consensus sequence [ST]-Q. Phosphorylates histone H2A to form H2AS128ph (gamma-H2A) at sites of DNA damage, involved in the regulation of DNA damage response mechanism. Required for the control of telomere length and genome stability.</text>
</comment>
<dbReference type="InterPro" id="IPR012993">
    <property type="entry name" value="UME"/>
</dbReference>
<dbReference type="Gene3D" id="1.10.1070.11">
    <property type="entry name" value="Phosphatidylinositol 3-/4-kinase, catalytic domain"/>
    <property type="match status" value="1"/>
</dbReference>
<dbReference type="Gene3D" id="3.30.1010.10">
    <property type="entry name" value="Phosphatidylinositol 3-kinase Catalytic Subunit, Chain A, domain 4"/>
    <property type="match status" value="1"/>
</dbReference>
<dbReference type="SMART" id="SM00802">
    <property type="entry name" value="UME"/>
    <property type="match status" value="1"/>
</dbReference>
<feature type="transmembrane region" description="Helical" evidence="22">
    <location>
        <begin position="269"/>
        <end position="293"/>
    </location>
</feature>
<evidence type="ECO:0000256" key="14">
    <source>
        <dbReference type="ARBA" id="ARBA00023242"/>
    </source>
</evidence>
<dbReference type="Pfam" id="PF25385">
    <property type="entry name" value="HEAT_MEC1_N"/>
    <property type="match status" value="1"/>
</dbReference>
<comment type="caution">
    <text evidence="26">The sequence shown here is derived from an EMBL/GenBank/DDBJ whole genome shotgun (WGS) entry which is preliminary data.</text>
</comment>
<evidence type="ECO:0000256" key="15">
    <source>
        <dbReference type="ARBA" id="ARBA00023254"/>
    </source>
</evidence>
<dbReference type="Pfam" id="PF00454">
    <property type="entry name" value="PI3_PI4_kinase"/>
    <property type="match status" value="1"/>
</dbReference>
<keyword evidence="22" id="KW-1133">Transmembrane helix</keyword>
<dbReference type="EC" id="2.7.11.1" evidence="4"/>
<dbReference type="Pfam" id="PF08064">
    <property type="entry name" value="UME"/>
    <property type="match status" value="1"/>
</dbReference>
<evidence type="ECO:0000256" key="7">
    <source>
        <dbReference type="ARBA" id="ARBA00022679"/>
    </source>
</evidence>
<dbReference type="InterPro" id="IPR011990">
    <property type="entry name" value="TPR-like_helical_dom_sf"/>
</dbReference>
<evidence type="ECO:0000256" key="11">
    <source>
        <dbReference type="ARBA" id="ARBA00022840"/>
    </source>
</evidence>
<dbReference type="Gene3D" id="1.25.10.10">
    <property type="entry name" value="Leucine-rich Repeat Variant"/>
    <property type="match status" value="1"/>
</dbReference>
<evidence type="ECO:0000256" key="1">
    <source>
        <dbReference type="ARBA" id="ARBA00004123"/>
    </source>
</evidence>
<comment type="subunit">
    <text evidence="3">Associates with DNA double-strand breaks.</text>
</comment>
<accession>A0ABR3GCD6</accession>
<evidence type="ECO:0000256" key="6">
    <source>
        <dbReference type="ARBA" id="ARBA00022527"/>
    </source>
</evidence>
<dbReference type="InterPro" id="IPR003151">
    <property type="entry name" value="PIK-rel_kinase_FAT"/>
</dbReference>
<sequence length="2490" mass="279606">MSVRRKAIAAAAGSMPPPPLLQLPATQHVDYLPPPSSVAVIVQNLKTGNGSARLVDRDIFQQLLAEVLGPDGGDPTDTAGFEDNMSVNYKVVEVVMDAGLSILLQEDPFASAEGLLTQAGNSLLVVRLTIQRSPQVLFCPPPVESGAEANRPVLFLWLLPRLFPLLGHRAAETLVGDLLETIEALFVAAARIPEAWKYLRTVMGYCRSCVNCIIGSFRSNAMIAAAMSGSFKLELPGEDFTINLSQLPKNSPTVTHQTLRFTLRDMDNAAYVAIHLFSVISGLVISSGGISALRATADNFMWFLQSISKLWKCLDVWESLPMLYEKASSIRVKILEALVKSVGQIPKSQYGSMKCESLCLFAIRCAGETLKRPVKQMSQLTENALARVFLGVLFVAEKIPTISEFLKEHILPLAVAIMNNDGRWALLNHDFKVAVLRLVFTVAEDHTVLNKAESTLQSTTEGKWSCEDTGLHEMVSRLEAVEFRKPSEQIDNGDGPRKRLRLMVLPHKYEAHNVGAHPLISKLYNLLENEEVDDLRGLSTVASGGFDKISEAERCTMVKDLGLLSCALAGSLVEAPVVGPKWGWGQYKCSYCDAETVKSSSTVRPCADDKNIELFKTLETFLRLDNFQRSVEVRVWAMMSLKRMLNHTRDLMHLSLAQSALGRWCINALQSSKREIRIAAGRTLPSFVGFDHDGDILKNNLVMIIEFLRTLSEGDDPPLQETCVLAWSQLGRVSSGDELNLVLIRLVDYLGHANSFIIGIAYNEIQSLAQIHHASPKKLLSPYWRSISVGVVRQLQSKPQIAQLLSELLLIDVSEFLKITQHYTLPYMVLWKRAEIVEKIAQAVGLKVWDVCHNNLAAILALLLAQDGDGVEQATMALLVNTSAEFKNISFTELVRPEAVSIVAELLKASGDEDGDRKAGILDALILVASLSIRKTGRRDKRDISYLDVFFETQVLGIFNLFIESMKDVRVKQPIAEKIRTLKAIEEMVRLAKGFISGALPQITACLQSALESEPLRTSALSAWSAMMITLPEDDIAPLLGQTFSLLLQYWGNLQDAAKETAHRMVAYLFSHHSKMIEKDVATIPSLASVSLLSEFEKELIQWRVPINIQLRFDILARRCRHENVAVVEQALIELTGFIRDNQEFIHTAAINEQPDKIIPELIRTLLDVIVTFKDSNSTSKSRVERLCAECLGLIGAVDPNRVEAPRGKRDMMVLHNFVRAEESVKFVVFMLEERLVKAFLSATDTKAQGFLSWAMQELLKFIDVTGSVFQRTRGSTQNSIMEGKWASFSQVAQDTLAPFLGSKYLLHSTIPHPASYPIFSLKLTHRLWLQALLLDLLSKPNGDNAVQIFEVCSHIVKGQDASIPMFLLPFVVLNVIIGGTPEHRDNIANEILAVLKPSISSADHVAAETLRNCSETVFLLVDHLARWLRDKKKYNTSVRTQQARQQNRHLSADDEDAEDIAVQRVEEVLSVIPPEMMGLRSFECNSYARALFYWEQHIRQKRDHATEDEMIPLYEKLQKMYTEIDEPDGIEGISTKLHVLNMDQQILEHRKAGRWTAAQSWYELLLSKTPDNLELQTNLLTCLKQSGQHELLLNQADEMMTKSPNPHPRILEFAVEAAWISGKWDVLDNYLTESKRQAQSSYEIKIGSALSALRRHDAETFTNVIASAREDVVNGLTESLTGSLRQCHDSMVRLHSLSELEEINLTLQRQDFNRSDFSANLERRLDVLGTYSNHKQYILALRRAAFQLSGVGVVKENIASTWLASARFARKAGQIHQSFNFVLHALNLDTPLATLEHAKLLWREGQHRKAIQNLEGAIAIGILHDTPEVSVSESNTTLTSVTGENLVQSIVLAKAVLLLARWLDGAGQTHSTEIIAKYSRASKHFIRWEQGHYFLGRHYNKLYESEKGLPLTKQSQHFVNGETAKLVCQSYLHALAFGTKYIFQTMPRLLTLWLDLGETINLPTDGKHGGEEFRNHAARERTKNLRALHASVRKYSERLPPWMFYTAFPQIMSRIVHPNEQVYDHIQNIIMKVITSHPQQALWSLAAVCKSTSRDRSSRGARIITHIKEPLGKGRKEGDFDLKLLITQSQRLTDQLLNLCNAEVAPKALTVSLTRDLGFHHTVAPCLLVIPLQTVLTVTLPPTSESLKNHIPFPSHQPTIAGFADEVEIMSSLQRPRKIKMRGSDGRFYPFLCKPKDDLRKDARLMEFNNMINRFLKKDADSSRRRLYIRTYFVTPLNEECGLIEWVNNVRALRDILLKSYKAKRIPVNYAEIRVLLDKACSSPSEHRIFTEEIVPKFPPVFHEWFVEMFSEPAAWFASRIAYSRTSAVISMVGYVLGLGDRHGENILFDETNGDTLHVDFNCLFDKGLSFEKPERVPFRLTHNMVDALGVVGYEGTFRKTCETVMRVLRNNEDTLMTVLETFLHDPAVDMVKKKKLGSKVTDTPRAVLETIQNKLQGLFQGETVPLSVEGQVQELLRTAVSAQNLCSM</sequence>
<dbReference type="PROSITE" id="PS51189">
    <property type="entry name" value="FAT"/>
    <property type="match status" value="1"/>
</dbReference>
<evidence type="ECO:0000256" key="10">
    <source>
        <dbReference type="ARBA" id="ARBA00022777"/>
    </source>
</evidence>
<evidence type="ECO:0000313" key="27">
    <source>
        <dbReference type="Proteomes" id="UP001447188"/>
    </source>
</evidence>
<reference evidence="26 27" key="1">
    <citation type="submission" date="2024-02" db="EMBL/GenBank/DDBJ databases">
        <title>Discinaceae phylogenomics.</title>
        <authorList>
            <person name="Dirks A.C."/>
            <person name="James T.Y."/>
        </authorList>
    </citation>
    <scope>NUCLEOTIDE SEQUENCE [LARGE SCALE GENOMIC DNA]</scope>
    <source>
        <strain evidence="26 27">ACD0624</strain>
    </source>
</reference>
<dbReference type="InterPro" id="IPR036940">
    <property type="entry name" value="PI3/4_kinase_cat_sf"/>
</dbReference>
<keyword evidence="11" id="KW-0067">ATP-binding</keyword>
<keyword evidence="7 26" id="KW-0808">Transferase</keyword>
<dbReference type="Pfam" id="PF25030">
    <property type="entry name" value="M-HEAT_ATR"/>
    <property type="match status" value="1"/>
</dbReference>
<dbReference type="SUPFAM" id="SSF48371">
    <property type="entry name" value="ARM repeat"/>
    <property type="match status" value="1"/>
</dbReference>
<dbReference type="Pfam" id="PF23593">
    <property type="entry name" value="HEAT_ATR"/>
    <property type="match status" value="1"/>
</dbReference>
<evidence type="ECO:0000313" key="26">
    <source>
        <dbReference type="EMBL" id="KAL0633488.1"/>
    </source>
</evidence>
<evidence type="ECO:0000259" key="23">
    <source>
        <dbReference type="PROSITE" id="PS50290"/>
    </source>
</evidence>
<dbReference type="Pfam" id="PF02259">
    <property type="entry name" value="FAT"/>
    <property type="match status" value="1"/>
</dbReference>
<dbReference type="CDD" id="cd00892">
    <property type="entry name" value="PIKKc_ATR"/>
    <property type="match status" value="1"/>
</dbReference>
<dbReference type="InterPro" id="IPR016024">
    <property type="entry name" value="ARM-type_fold"/>
</dbReference>
<comment type="subcellular location">
    <subcellularLocation>
        <location evidence="1">Nucleus</location>
    </subcellularLocation>
</comment>
<dbReference type="InterPro" id="IPR000403">
    <property type="entry name" value="PI3/4_kinase_cat_dom"/>
</dbReference>
<evidence type="ECO:0000256" key="3">
    <source>
        <dbReference type="ARBA" id="ARBA00011370"/>
    </source>
</evidence>
<dbReference type="SMART" id="SM00146">
    <property type="entry name" value="PI3Kc"/>
    <property type="match status" value="1"/>
</dbReference>
<keyword evidence="14" id="KW-0539">Nucleus</keyword>
<keyword evidence="6" id="KW-0723">Serine/threonine-protein kinase</keyword>
<dbReference type="GO" id="GO:0004674">
    <property type="term" value="F:protein serine/threonine kinase activity"/>
    <property type="evidence" value="ECO:0007669"/>
    <property type="project" value="UniProtKB-EC"/>
</dbReference>
<evidence type="ECO:0000256" key="8">
    <source>
        <dbReference type="ARBA" id="ARBA00022741"/>
    </source>
</evidence>
<keyword evidence="10 26" id="KW-0418">Kinase</keyword>
<proteinExistence type="inferred from homology"/>
<comment type="catalytic activity">
    <reaction evidence="21">
        <text>L-seryl-[protein] + ATP = O-phospho-L-seryl-[protein] + ADP + H(+)</text>
        <dbReference type="Rhea" id="RHEA:17989"/>
        <dbReference type="Rhea" id="RHEA-COMP:9863"/>
        <dbReference type="Rhea" id="RHEA-COMP:11604"/>
        <dbReference type="ChEBI" id="CHEBI:15378"/>
        <dbReference type="ChEBI" id="CHEBI:29999"/>
        <dbReference type="ChEBI" id="CHEBI:30616"/>
        <dbReference type="ChEBI" id="CHEBI:83421"/>
        <dbReference type="ChEBI" id="CHEBI:456216"/>
        <dbReference type="EC" id="2.7.11.1"/>
    </reaction>
</comment>
<evidence type="ECO:0000256" key="22">
    <source>
        <dbReference type="SAM" id="Phobius"/>
    </source>
</evidence>
<comment type="similarity">
    <text evidence="2">Belongs to the PI3/PI4-kinase family. ATM subfamily.</text>
</comment>
<dbReference type="PROSITE" id="PS51190">
    <property type="entry name" value="FATC"/>
    <property type="match status" value="1"/>
</dbReference>
<evidence type="ECO:0000256" key="9">
    <source>
        <dbReference type="ARBA" id="ARBA00022763"/>
    </source>
</evidence>
<dbReference type="InterPro" id="IPR050517">
    <property type="entry name" value="DDR_Repair_Kinase"/>
</dbReference>
<evidence type="ECO:0000256" key="20">
    <source>
        <dbReference type="ARBA" id="ARBA00047899"/>
    </source>
</evidence>
<dbReference type="PANTHER" id="PTHR11139">
    <property type="entry name" value="ATAXIA TELANGIECTASIA MUTATED ATM -RELATED"/>
    <property type="match status" value="1"/>
</dbReference>
<organism evidence="26 27">
    <name type="scientific">Discina gigas</name>
    <dbReference type="NCBI Taxonomy" id="1032678"/>
    <lineage>
        <taxon>Eukaryota</taxon>
        <taxon>Fungi</taxon>
        <taxon>Dikarya</taxon>
        <taxon>Ascomycota</taxon>
        <taxon>Pezizomycotina</taxon>
        <taxon>Pezizomycetes</taxon>
        <taxon>Pezizales</taxon>
        <taxon>Discinaceae</taxon>
        <taxon>Discina</taxon>
    </lineage>
</organism>
<protein>
    <recommendedName>
        <fullName evidence="5">Serine/threonine-protein kinase MEC1</fullName>
        <ecNumber evidence="4">2.7.11.1</ecNumber>
    </recommendedName>
    <alternativeName>
        <fullName evidence="19">ATR homolog</fullName>
    </alternativeName>
    <alternativeName>
        <fullName evidence="18">DNA-damage checkpoint kinase MEC1</fullName>
    </alternativeName>
    <alternativeName>
        <fullName evidence="17">Mitosis entry checkpoint protein 1</fullName>
    </alternativeName>
</protein>
<dbReference type="InterPro" id="IPR011009">
    <property type="entry name" value="Kinase-like_dom_sf"/>
</dbReference>
<feature type="domain" description="FATC" evidence="25">
    <location>
        <begin position="2466"/>
        <end position="2490"/>
    </location>
</feature>
<keyword evidence="15" id="KW-0469">Meiosis</keyword>
<dbReference type="SUPFAM" id="SSF48452">
    <property type="entry name" value="TPR-like"/>
    <property type="match status" value="1"/>
</dbReference>
<keyword evidence="8" id="KW-0547">Nucleotide-binding</keyword>
<dbReference type="PROSITE" id="PS50290">
    <property type="entry name" value="PI3_4_KINASE_3"/>
    <property type="match status" value="1"/>
</dbReference>
<dbReference type="Gene3D" id="1.25.40.10">
    <property type="entry name" value="Tetratricopeptide repeat domain"/>
    <property type="match status" value="1"/>
</dbReference>
<evidence type="ECO:0000259" key="24">
    <source>
        <dbReference type="PROSITE" id="PS51189"/>
    </source>
</evidence>
<dbReference type="InterPro" id="IPR014009">
    <property type="entry name" value="PIK_FAT"/>
</dbReference>
<evidence type="ECO:0000259" key="25">
    <source>
        <dbReference type="PROSITE" id="PS51190"/>
    </source>
</evidence>
<feature type="domain" description="PI3K/PI4K catalytic" evidence="23">
    <location>
        <begin position="2164"/>
        <end position="2472"/>
    </location>
</feature>
<keyword evidence="22" id="KW-0472">Membrane</keyword>
<evidence type="ECO:0000256" key="2">
    <source>
        <dbReference type="ARBA" id="ARBA00010769"/>
    </source>
</evidence>
<dbReference type="Proteomes" id="UP001447188">
    <property type="component" value="Unassembled WGS sequence"/>
</dbReference>
<comment type="catalytic activity">
    <reaction evidence="20">
        <text>L-threonyl-[protein] + ATP = O-phospho-L-threonyl-[protein] + ADP + H(+)</text>
        <dbReference type="Rhea" id="RHEA:46608"/>
        <dbReference type="Rhea" id="RHEA-COMP:11060"/>
        <dbReference type="Rhea" id="RHEA-COMP:11605"/>
        <dbReference type="ChEBI" id="CHEBI:15378"/>
        <dbReference type="ChEBI" id="CHEBI:30013"/>
        <dbReference type="ChEBI" id="CHEBI:30616"/>
        <dbReference type="ChEBI" id="CHEBI:61977"/>
        <dbReference type="ChEBI" id="CHEBI:456216"/>
        <dbReference type="EC" id="2.7.11.1"/>
    </reaction>
</comment>
<evidence type="ECO:0000256" key="17">
    <source>
        <dbReference type="ARBA" id="ARBA00029679"/>
    </source>
</evidence>
<evidence type="ECO:0000256" key="12">
    <source>
        <dbReference type="ARBA" id="ARBA00022853"/>
    </source>
</evidence>